<dbReference type="Proteomes" id="UP000499080">
    <property type="component" value="Unassembled WGS sequence"/>
</dbReference>
<protein>
    <submittedName>
        <fullName evidence="2">Uncharacterized protein</fullName>
    </submittedName>
</protein>
<keyword evidence="1" id="KW-1133">Transmembrane helix</keyword>
<dbReference type="EMBL" id="BGPR01000175">
    <property type="protein sequence ID" value="GBM01921.1"/>
    <property type="molecule type" value="Genomic_DNA"/>
</dbReference>
<name>A0A4Y2CBZ6_ARAVE</name>
<evidence type="ECO:0000256" key="1">
    <source>
        <dbReference type="SAM" id="Phobius"/>
    </source>
</evidence>
<gene>
    <name evidence="2" type="ORF">AVEN_269534_1</name>
</gene>
<keyword evidence="3" id="KW-1185">Reference proteome</keyword>
<accession>A0A4Y2CBZ6</accession>
<comment type="caution">
    <text evidence="2">The sequence shown here is derived from an EMBL/GenBank/DDBJ whole genome shotgun (WGS) entry which is preliminary data.</text>
</comment>
<keyword evidence="1" id="KW-0472">Membrane</keyword>
<reference evidence="2 3" key="1">
    <citation type="journal article" date="2019" name="Sci. Rep.">
        <title>Orb-weaving spider Araneus ventricosus genome elucidates the spidroin gene catalogue.</title>
        <authorList>
            <person name="Kono N."/>
            <person name="Nakamura H."/>
            <person name="Ohtoshi R."/>
            <person name="Moran D.A.P."/>
            <person name="Shinohara A."/>
            <person name="Yoshida Y."/>
            <person name="Fujiwara M."/>
            <person name="Mori M."/>
            <person name="Tomita M."/>
            <person name="Arakawa K."/>
        </authorList>
    </citation>
    <scope>NUCLEOTIDE SEQUENCE [LARGE SCALE GENOMIC DNA]</scope>
</reference>
<dbReference type="AlphaFoldDB" id="A0A4Y2CBZ6"/>
<evidence type="ECO:0000313" key="2">
    <source>
        <dbReference type="EMBL" id="GBM01921.1"/>
    </source>
</evidence>
<feature type="transmembrane region" description="Helical" evidence="1">
    <location>
        <begin position="84"/>
        <end position="111"/>
    </location>
</feature>
<keyword evidence="1" id="KW-0812">Transmembrane</keyword>
<feature type="transmembrane region" description="Helical" evidence="1">
    <location>
        <begin position="20"/>
        <end position="45"/>
    </location>
</feature>
<evidence type="ECO:0000313" key="3">
    <source>
        <dbReference type="Proteomes" id="UP000499080"/>
    </source>
</evidence>
<sequence length="117" mass="13231">MLVLFWSGYRTAFPKTESSAYFIAWITTAFASLSVQMLIMVPASITNGSVKITRKAVRHIPYGYFERYSELKSMLRKIVVQETYLTLWNLYVIDGALIITGMGTLLTYGILFATLGK</sequence>
<organism evidence="2 3">
    <name type="scientific">Araneus ventricosus</name>
    <name type="common">Orbweaver spider</name>
    <name type="synonym">Epeira ventricosa</name>
    <dbReference type="NCBI Taxonomy" id="182803"/>
    <lineage>
        <taxon>Eukaryota</taxon>
        <taxon>Metazoa</taxon>
        <taxon>Ecdysozoa</taxon>
        <taxon>Arthropoda</taxon>
        <taxon>Chelicerata</taxon>
        <taxon>Arachnida</taxon>
        <taxon>Araneae</taxon>
        <taxon>Araneomorphae</taxon>
        <taxon>Entelegynae</taxon>
        <taxon>Araneoidea</taxon>
        <taxon>Araneidae</taxon>
        <taxon>Araneus</taxon>
    </lineage>
</organism>
<proteinExistence type="predicted"/>